<gene>
    <name evidence="5" type="ORF">XM47_17115</name>
</gene>
<dbReference type="Pfam" id="PF00672">
    <property type="entry name" value="HAMP"/>
    <property type="match status" value="1"/>
</dbReference>
<dbReference type="PANTHER" id="PTHR33121:SF79">
    <property type="entry name" value="CYCLIC DI-GMP PHOSPHODIESTERASE PDED-RELATED"/>
    <property type="match status" value="1"/>
</dbReference>
<feature type="transmembrane region" description="Helical" evidence="1">
    <location>
        <begin position="155"/>
        <end position="175"/>
    </location>
</feature>
<dbReference type="InterPro" id="IPR000160">
    <property type="entry name" value="GGDEF_dom"/>
</dbReference>
<dbReference type="Gene3D" id="3.30.110.200">
    <property type="match status" value="1"/>
</dbReference>
<dbReference type="OrthoDB" id="5894408at2"/>
<dbReference type="InterPro" id="IPR029787">
    <property type="entry name" value="Nucleotide_cyclase"/>
</dbReference>
<dbReference type="SMART" id="SM00304">
    <property type="entry name" value="HAMP"/>
    <property type="match status" value="1"/>
</dbReference>
<dbReference type="InterPro" id="IPR001633">
    <property type="entry name" value="EAL_dom"/>
</dbReference>
<keyword evidence="6" id="KW-1185">Reference proteome</keyword>
<dbReference type="CDD" id="cd06225">
    <property type="entry name" value="HAMP"/>
    <property type="match status" value="1"/>
</dbReference>
<dbReference type="AlphaFoldDB" id="A0A0J8JHM6"/>
<name>A0A0J8JHM6_9ALTE</name>
<evidence type="ECO:0008006" key="7">
    <source>
        <dbReference type="Google" id="ProtNLM"/>
    </source>
</evidence>
<feature type="domain" description="EAL" evidence="2">
    <location>
        <begin position="405"/>
        <end position="649"/>
    </location>
</feature>
<evidence type="ECO:0000259" key="2">
    <source>
        <dbReference type="PROSITE" id="PS50883"/>
    </source>
</evidence>
<dbReference type="SMART" id="SM00267">
    <property type="entry name" value="GGDEF"/>
    <property type="match status" value="1"/>
</dbReference>
<dbReference type="GO" id="GO:0007165">
    <property type="term" value="P:signal transduction"/>
    <property type="evidence" value="ECO:0007669"/>
    <property type="project" value="InterPro"/>
</dbReference>
<dbReference type="EMBL" id="LAZL01000036">
    <property type="protein sequence ID" value="KMT63946.1"/>
    <property type="molecule type" value="Genomic_DNA"/>
</dbReference>
<evidence type="ECO:0000259" key="4">
    <source>
        <dbReference type="PROSITE" id="PS50887"/>
    </source>
</evidence>
<protein>
    <recommendedName>
        <fullName evidence="7">Diguanylate cyclase</fullName>
    </recommendedName>
</protein>
<dbReference type="CDD" id="cd01948">
    <property type="entry name" value="EAL"/>
    <property type="match status" value="1"/>
</dbReference>
<dbReference type="GO" id="GO:0071111">
    <property type="term" value="F:cyclic-guanylate-specific phosphodiesterase activity"/>
    <property type="evidence" value="ECO:0007669"/>
    <property type="project" value="InterPro"/>
</dbReference>
<evidence type="ECO:0000313" key="6">
    <source>
        <dbReference type="Proteomes" id="UP000037600"/>
    </source>
</evidence>
<dbReference type="PANTHER" id="PTHR33121">
    <property type="entry name" value="CYCLIC DI-GMP PHOSPHODIESTERASE PDEF"/>
    <property type="match status" value="1"/>
</dbReference>
<dbReference type="InterPro" id="IPR032244">
    <property type="entry name" value="LapD_MoxY_N"/>
</dbReference>
<dbReference type="Gene3D" id="6.20.270.20">
    <property type="entry name" value="LapD/MoxY periplasmic domain"/>
    <property type="match status" value="1"/>
</dbReference>
<dbReference type="Gene3D" id="3.20.20.450">
    <property type="entry name" value="EAL domain"/>
    <property type="match status" value="1"/>
</dbReference>
<dbReference type="STRING" id="1513271.XM47_17115"/>
<dbReference type="RefSeq" id="WP_048695280.1">
    <property type="nucleotide sequence ID" value="NZ_KQ130507.1"/>
</dbReference>
<evidence type="ECO:0000256" key="1">
    <source>
        <dbReference type="SAM" id="Phobius"/>
    </source>
</evidence>
<dbReference type="InterPro" id="IPR003660">
    <property type="entry name" value="HAMP_dom"/>
</dbReference>
<feature type="transmembrane region" description="Helical" evidence="1">
    <location>
        <begin position="7"/>
        <end position="25"/>
    </location>
</feature>
<feature type="domain" description="GGDEF" evidence="4">
    <location>
        <begin position="263"/>
        <end position="392"/>
    </location>
</feature>
<evidence type="ECO:0000313" key="5">
    <source>
        <dbReference type="EMBL" id="KMT63946.1"/>
    </source>
</evidence>
<proteinExistence type="predicted"/>
<dbReference type="InterPro" id="IPR035919">
    <property type="entry name" value="EAL_sf"/>
</dbReference>
<dbReference type="InterPro" id="IPR050706">
    <property type="entry name" value="Cyclic-di-GMP_PDE-like"/>
</dbReference>
<dbReference type="Gene3D" id="3.30.70.270">
    <property type="match status" value="1"/>
</dbReference>
<keyword evidence="1" id="KW-0472">Membrane</keyword>
<accession>A0A0J8JHM6</accession>
<dbReference type="GO" id="GO:0016020">
    <property type="term" value="C:membrane"/>
    <property type="evidence" value="ECO:0007669"/>
    <property type="project" value="InterPro"/>
</dbReference>
<dbReference type="InterPro" id="IPR042461">
    <property type="entry name" value="LapD_MoxY_peri_C"/>
</dbReference>
<dbReference type="PROSITE" id="PS50885">
    <property type="entry name" value="HAMP"/>
    <property type="match status" value="1"/>
</dbReference>
<dbReference type="PROSITE" id="PS50887">
    <property type="entry name" value="GGDEF"/>
    <property type="match status" value="1"/>
</dbReference>
<sequence length="649" mass="73523">MTLFRQMLALIVVCFSINLVGVLWLEFDSTRNYLANQLESDLNNTSTSLSMALSPHLAEEDEVLIESTLNAYFDGGFYEQIELTLLSSGKVINKQLPIYIKGVPKWFVDLELLKVPQVSTTITSGWMQAGELTIKGHPGFAYKQLWDAFVAMSSWIFGLSIIVIFFTAAGINMLLRPLERIRIKAEQIQERNFGEALELPATRELRSVTDAINRMTDKLKEQFSEEARLHEKLKHQAFQDATTGLGNRAFFNRQFKAWLDEQHNGALIMLELLGLDEVKKNDGFNKRDELVKMASQFMQNTFNPDNGHVTTRLSANEFAIIVNGVDREKLESQLKQLNQVILSPNYQSNFYTSHICNIGAVLIQQNAEVSQLLSMVDTALQTSRNELKAFEIVQQTESSEQTIQKTDLKQMVLSAINNSSLGFARQPVFNFDNDKQPMHFEAFAQLLIQDAGPMNAASFISVLDEFELGKAFDKKVVELILAHMKTEPENTYAVNLTASALKSDDFIEWLINKLKTSTQDVSKICFEFSEESVIYNLEKIEPLCAALRQLGIEFGVDRVGRNFSSLSYLQSIHPNYVKIDHAYTQMALSNKNDAYFVGSLCTTIHNLDVAVIATRVENEEQLQVLKEYHFDAYQGYIYKPEAFSVSVKS</sequence>
<dbReference type="InterPro" id="IPR043128">
    <property type="entry name" value="Rev_trsase/Diguanyl_cyclase"/>
</dbReference>
<organism evidence="5 6">
    <name type="scientific">Catenovulum maritimum</name>
    <dbReference type="NCBI Taxonomy" id="1513271"/>
    <lineage>
        <taxon>Bacteria</taxon>
        <taxon>Pseudomonadati</taxon>
        <taxon>Pseudomonadota</taxon>
        <taxon>Gammaproteobacteria</taxon>
        <taxon>Alteromonadales</taxon>
        <taxon>Alteromonadaceae</taxon>
        <taxon>Catenovulum</taxon>
    </lineage>
</organism>
<dbReference type="Pfam" id="PF16448">
    <property type="entry name" value="LapD_MoxY_N"/>
    <property type="match status" value="1"/>
</dbReference>
<keyword evidence="1" id="KW-1133">Transmembrane helix</keyword>
<comment type="caution">
    <text evidence="5">The sequence shown here is derived from an EMBL/GenBank/DDBJ whole genome shotgun (WGS) entry which is preliminary data.</text>
</comment>
<dbReference type="Proteomes" id="UP000037600">
    <property type="component" value="Unassembled WGS sequence"/>
</dbReference>
<dbReference type="SUPFAM" id="SSF141868">
    <property type="entry name" value="EAL domain-like"/>
    <property type="match status" value="1"/>
</dbReference>
<dbReference type="Pfam" id="PF00990">
    <property type="entry name" value="GGDEF"/>
    <property type="match status" value="1"/>
</dbReference>
<reference evidence="5 6" key="1">
    <citation type="submission" date="2015-04" db="EMBL/GenBank/DDBJ databases">
        <title>Draft Genome Sequence of the Novel Agar-Digesting Marine Bacterium Q1.</title>
        <authorList>
            <person name="Li Y."/>
            <person name="Li D."/>
            <person name="Chen G."/>
            <person name="Du Z."/>
        </authorList>
    </citation>
    <scope>NUCLEOTIDE SEQUENCE [LARGE SCALE GENOMIC DNA]</scope>
    <source>
        <strain evidence="5 6">Q1</strain>
    </source>
</reference>
<feature type="domain" description="HAMP" evidence="3">
    <location>
        <begin position="172"/>
        <end position="224"/>
    </location>
</feature>
<dbReference type="Pfam" id="PF00563">
    <property type="entry name" value="EAL"/>
    <property type="match status" value="1"/>
</dbReference>
<dbReference type="PROSITE" id="PS50883">
    <property type="entry name" value="EAL"/>
    <property type="match status" value="1"/>
</dbReference>
<dbReference type="SUPFAM" id="SSF55073">
    <property type="entry name" value="Nucleotide cyclase"/>
    <property type="match status" value="1"/>
</dbReference>
<evidence type="ECO:0000259" key="3">
    <source>
        <dbReference type="PROSITE" id="PS50885"/>
    </source>
</evidence>
<keyword evidence="1" id="KW-0812">Transmembrane</keyword>
<dbReference type="SMART" id="SM00052">
    <property type="entry name" value="EAL"/>
    <property type="match status" value="1"/>
</dbReference>